<dbReference type="Proteomes" id="UP001153714">
    <property type="component" value="Chromosome 21"/>
</dbReference>
<evidence type="ECO:0000313" key="3">
    <source>
        <dbReference type="EMBL" id="CAG9790321.1"/>
    </source>
</evidence>
<dbReference type="EMBL" id="OU893352">
    <property type="protein sequence ID" value="CAG9790321.1"/>
    <property type="molecule type" value="Genomic_DNA"/>
</dbReference>
<gene>
    <name evidence="3" type="ORF">DIATSA_LOCUS7990</name>
</gene>
<dbReference type="Gene3D" id="3.30.40.10">
    <property type="entry name" value="Zinc/RING finger domain, C3HC4 (zinc finger)"/>
    <property type="match status" value="1"/>
</dbReference>
<dbReference type="InterPro" id="IPR011011">
    <property type="entry name" value="Znf_FYVE_PHD"/>
</dbReference>
<dbReference type="InterPro" id="IPR013083">
    <property type="entry name" value="Znf_RING/FYVE/PHD"/>
</dbReference>
<feature type="coiled-coil region" evidence="1">
    <location>
        <begin position="113"/>
        <end position="183"/>
    </location>
</feature>
<dbReference type="OrthoDB" id="7490514at2759"/>
<proteinExistence type="predicted"/>
<keyword evidence="1" id="KW-0175">Coiled coil</keyword>
<dbReference type="AlphaFoldDB" id="A0A9N9R600"/>
<sequence>MPNCGACGRFLSPVGAATCGDCLIKYHRVCANISEKAQISKDWVCSNCKKDSRRGDNRQTPVKRSSGTEISAVSSRGLSPSSHRVLASDSRQFGEDVGDHTDVGGLREFFREFKEGMEEIRDFRREMAKLRESFTAYTERLDGLERRLEAVEKRRDGGDSARVAELKSAVSGLKQELNDREQEMLLSDLEIGHLPEERGTSVFQAVAVLAGRLGVTLEERDVVFAERVGPTPAEKEGRPRRMVVRLARRQLRDDLLQAARVRRAGLASATVQIVSFFAASGRRVVGCNGATPGREAAAFSLSRGTGSLCFDSVQTRTSSRRSARGAVEVPFLPNHSTIAPYYSEREI</sequence>
<evidence type="ECO:0000313" key="4">
    <source>
        <dbReference type="Proteomes" id="UP001153714"/>
    </source>
</evidence>
<feature type="region of interest" description="Disordered" evidence="2">
    <location>
        <begin position="50"/>
        <end position="93"/>
    </location>
</feature>
<organism evidence="3 4">
    <name type="scientific">Diatraea saccharalis</name>
    <name type="common">sugarcane borer</name>
    <dbReference type="NCBI Taxonomy" id="40085"/>
    <lineage>
        <taxon>Eukaryota</taxon>
        <taxon>Metazoa</taxon>
        <taxon>Ecdysozoa</taxon>
        <taxon>Arthropoda</taxon>
        <taxon>Hexapoda</taxon>
        <taxon>Insecta</taxon>
        <taxon>Pterygota</taxon>
        <taxon>Neoptera</taxon>
        <taxon>Endopterygota</taxon>
        <taxon>Lepidoptera</taxon>
        <taxon>Glossata</taxon>
        <taxon>Ditrysia</taxon>
        <taxon>Pyraloidea</taxon>
        <taxon>Crambidae</taxon>
        <taxon>Crambinae</taxon>
        <taxon>Diatraea</taxon>
    </lineage>
</organism>
<evidence type="ECO:0008006" key="5">
    <source>
        <dbReference type="Google" id="ProtNLM"/>
    </source>
</evidence>
<feature type="compositionally biased region" description="Polar residues" evidence="2">
    <location>
        <begin position="58"/>
        <end position="82"/>
    </location>
</feature>
<keyword evidence="4" id="KW-1185">Reference proteome</keyword>
<reference evidence="3" key="1">
    <citation type="submission" date="2021-12" db="EMBL/GenBank/DDBJ databases">
        <authorList>
            <person name="King R."/>
        </authorList>
    </citation>
    <scope>NUCLEOTIDE SEQUENCE</scope>
</reference>
<reference evidence="3" key="2">
    <citation type="submission" date="2022-10" db="EMBL/GenBank/DDBJ databases">
        <authorList>
            <consortium name="ENA_rothamsted_submissions"/>
            <consortium name="culmorum"/>
            <person name="King R."/>
        </authorList>
    </citation>
    <scope>NUCLEOTIDE SEQUENCE</scope>
</reference>
<protein>
    <recommendedName>
        <fullName evidence="5">Zinc finger PHD-type domain-containing protein</fullName>
    </recommendedName>
</protein>
<evidence type="ECO:0000256" key="1">
    <source>
        <dbReference type="SAM" id="Coils"/>
    </source>
</evidence>
<accession>A0A9N9R600</accession>
<evidence type="ECO:0000256" key="2">
    <source>
        <dbReference type="SAM" id="MobiDB-lite"/>
    </source>
</evidence>
<dbReference type="SUPFAM" id="SSF57903">
    <property type="entry name" value="FYVE/PHD zinc finger"/>
    <property type="match status" value="1"/>
</dbReference>
<name>A0A9N9R600_9NEOP</name>